<dbReference type="AlphaFoldDB" id="D5G5D5"/>
<dbReference type="RefSeq" id="XP_002835571.1">
    <property type="nucleotide sequence ID" value="XM_002835525.1"/>
</dbReference>
<proteinExistence type="predicted"/>
<sequence length="141" mass="15706">MPAIFTTPIKRANHYAVLGVTADASDAEIKKAYRTLAFAHHPDKNPGNVQSATEKFTESFGGSVGGGSIRYSLFPLRASLEEMSKAAYRIYGDIKVKEAYEVLNDPEQREKYDKELGRYSLKSSSSFPGEQRKNSDICIYN</sequence>
<dbReference type="Gene3D" id="1.10.287.110">
    <property type="entry name" value="DnaJ domain"/>
    <property type="match status" value="1"/>
</dbReference>
<feature type="region of interest" description="Disordered" evidence="1">
    <location>
        <begin position="122"/>
        <end position="141"/>
    </location>
</feature>
<evidence type="ECO:0000256" key="1">
    <source>
        <dbReference type="SAM" id="MobiDB-lite"/>
    </source>
</evidence>
<dbReference type="STRING" id="656061.D5G5D5"/>
<dbReference type="GeneID" id="9188147"/>
<reference evidence="3 4" key="1">
    <citation type="journal article" date="2010" name="Nature">
        <title>Perigord black truffle genome uncovers evolutionary origins and mechanisms of symbiosis.</title>
        <authorList>
            <person name="Martin F."/>
            <person name="Kohler A."/>
            <person name="Murat C."/>
            <person name="Balestrini R."/>
            <person name="Coutinho P.M."/>
            <person name="Jaillon O."/>
            <person name="Montanini B."/>
            <person name="Morin E."/>
            <person name="Noel B."/>
            <person name="Percudani R."/>
            <person name="Porcel B."/>
            <person name="Rubini A."/>
            <person name="Amicucci A."/>
            <person name="Amselem J."/>
            <person name="Anthouard V."/>
            <person name="Arcioni S."/>
            <person name="Artiguenave F."/>
            <person name="Aury J.M."/>
            <person name="Ballario P."/>
            <person name="Bolchi A."/>
            <person name="Brenna A."/>
            <person name="Brun A."/>
            <person name="Buee M."/>
            <person name="Cantarel B."/>
            <person name="Chevalier G."/>
            <person name="Couloux A."/>
            <person name="Da Silva C."/>
            <person name="Denoeud F."/>
            <person name="Duplessis S."/>
            <person name="Ghignone S."/>
            <person name="Hilselberger B."/>
            <person name="Iotti M."/>
            <person name="Marcais B."/>
            <person name="Mello A."/>
            <person name="Miranda M."/>
            <person name="Pacioni G."/>
            <person name="Quesneville H."/>
            <person name="Riccioni C."/>
            <person name="Ruotolo R."/>
            <person name="Splivallo R."/>
            <person name="Stocchi V."/>
            <person name="Tisserant E."/>
            <person name="Viscomi A.R."/>
            <person name="Zambonelli A."/>
            <person name="Zampieri E."/>
            <person name="Henrissat B."/>
            <person name="Lebrun M.H."/>
            <person name="Paolocci F."/>
            <person name="Bonfante P."/>
            <person name="Ottonello S."/>
            <person name="Wincker P."/>
        </authorList>
    </citation>
    <scope>NUCLEOTIDE SEQUENCE [LARGE SCALE GENOMIC DNA]</scope>
    <source>
        <strain evidence="3 4">Mel28</strain>
    </source>
</reference>
<name>D5G5D5_TUBMM</name>
<evidence type="ECO:0000259" key="2">
    <source>
        <dbReference type="PROSITE" id="PS50076"/>
    </source>
</evidence>
<dbReference type="SUPFAM" id="SSF46565">
    <property type="entry name" value="Chaperone J-domain"/>
    <property type="match status" value="1"/>
</dbReference>
<keyword evidence="4" id="KW-1185">Reference proteome</keyword>
<dbReference type="GO" id="GO:0005634">
    <property type="term" value="C:nucleus"/>
    <property type="evidence" value="ECO:0007669"/>
    <property type="project" value="TreeGrafter"/>
</dbReference>
<dbReference type="EMBL" id="FN429998">
    <property type="protein sequence ID" value="CAZ79728.1"/>
    <property type="molecule type" value="Genomic_DNA"/>
</dbReference>
<dbReference type="GO" id="GO:0044183">
    <property type="term" value="F:protein folding chaperone"/>
    <property type="evidence" value="ECO:0007669"/>
    <property type="project" value="TreeGrafter"/>
</dbReference>
<accession>D5G5D5</accession>
<dbReference type="CDD" id="cd06257">
    <property type="entry name" value="DnaJ"/>
    <property type="match status" value="1"/>
</dbReference>
<organism evidence="3 4">
    <name type="scientific">Tuber melanosporum (strain Mel28)</name>
    <name type="common">Perigord black truffle</name>
    <dbReference type="NCBI Taxonomy" id="656061"/>
    <lineage>
        <taxon>Eukaryota</taxon>
        <taxon>Fungi</taxon>
        <taxon>Dikarya</taxon>
        <taxon>Ascomycota</taxon>
        <taxon>Pezizomycotina</taxon>
        <taxon>Pezizomycetes</taxon>
        <taxon>Pezizales</taxon>
        <taxon>Tuberaceae</taxon>
        <taxon>Tuber</taxon>
    </lineage>
</organism>
<dbReference type="InterPro" id="IPR036869">
    <property type="entry name" value="J_dom_sf"/>
</dbReference>
<dbReference type="PANTHER" id="PTHR43948:SF10">
    <property type="entry name" value="MRJ, ISOFORM E"/>
    <property type="match status" value="1"/>
</dbReference>
<dbReference type="PROSITE" id="PS50076">
    <property type="entry name" value="DNAJ_2"/>
    <property type="match status" value="1"/>
</dbReference>
<gene>
    <name evidence="3" type="ORF">GSTUM_00004281001</name>
</gene>
<dbReference type="InterPro" id="IPR001623">
    <property type="entry name" value="DnaJ_domain"/>
</dbReference>
<dbReference type="InParanoid" id="D5G5D5"/>
<dbReference type="Pfam" id="PF00226">
    <property type="entry name" value="DnaJ"/>
    <property type="match status" value="1"/>
</dbReference>
<feature type="domain" description="J" evidence="2">
    <location>
        <begin position="13"/>
        <end position="116"/>
    </location>
</feature>
<dbReference type="eggNOG" id="KOG0550">
    <property type="taxonomic scope" value="Eukaryota"/>
</dbReference>
<dbReference type="HOGENOM" id="CLU_1826694_0_0_1"/>
<dbReference type="GO" id="GO:0051082">
    <property type="term" value="F:unfolded protein binding"/>
    <property type="evidence" value="ECO:0007669"/>
    <property type="project" value="TreeGrafter"/>
</dbReference>
<protein>
    <submittedName>
        <fullName evidence="3">(Perigord truffle) hypothetical protein</fullName>
    </submittedName>
</protein>
<dbReference type="Proteomes" id="UP000006911">
    <property type="component" value="Unassembled WGS sequence"/>
</dbReference>
<dbReference type="GO" id="GO:0051087">
    <property type="term" value="F:protein-folding chaperone binding"/>
    <property type="evidence" value="ECO:0007669"/>
    <property type="project" value="TreeGrafter"/>
</dbReference>
<dbReference type="SMART" id="SM00271">
    <property type="entry name" value="DnaJ"/>
    <property type="match status" value="1"/>
</dbReference>
<evidence type="ECO:0000313" key="3">
    <source>
        <dbReference type="EMBL" id="CAZ79728.1"/>
    </source>
</evidence>
<dbReference type="PRINTS" id="PR00625">
    <property type="entry name" value="JDOMAIN"/>
</dbReference>
<dbReference type="PANTHER" id="PTHR43948">
    <property type="entry name" value="DNAJ HOMOLOG SUBFAMILY B"/>
    <property type="match status" value="1"/>
</dbReference>
<dbReference type="KEGG" id="tml:GSTUM_00004281001"/>
<evidence type="ECO:0000313" key="4">
    <source>
        <dbReference type="Proteomes" id="UP000006911"/>
    </source>
</evidence>
<dbReference type="GO" id="GO:0005737">
    <property type="term" value="C:cytoplasm"/>
    <property type="evidence" value="ECO:0007669"/>
    <property type="project" value="TreeGrafter"/>
</dbReference>